<feature type="compositionally biased region" description="Basic residues" evidence="4">
    <location>
        <begin position="79"/>
        <end position="88"/>
    </location>
</feature>
<dbReference type="PANTHER" id="PTHR13486">
    <property type="entry name" value="TELOMERE LENGTH AND SILENCING PROTEIN 1 TLS1 FAMILY MEMBER"/>
    <property type="match status" value="1"/>
</dbReference>
<evidence type="ECO:0000256" key="3">
    <source>
        <dbReference type="ARBA" id="ARBA00023242"/>
    </source>
</evidence>
<comment type="similarity">
    <text evidence="2">Belongs to the TLS1 family.</text>
</comment>
<keyword evidence="3" id="KW-0539">Nucleus</keyword>
<name>A0A433D1C3_9FUNG</name>
<feature type="region of interest" description="Disordered" evidence="4">
    <location>
        <begin position="123"/>
        <end position="238"/>
    </location>
</feature>
<keyword evidence="6" id="KW-1185">Reference proteome</keyword>
<dbReference type="InterPro" id="IPR010756">
    <property type="entry name" value="Tls1-like"/>
</dbReference>
<feature type="compositionally biased region" description="Basic and acidic residues" evidence="4">
    <location>
        <begin position="58"/>
        <end position="78"/>
    </location>
</feature>
<gene>
    <name evidence="5" type="ORF">BC936DRAFT_149204</name>
</gene>
<evidence type="ECO:0000313" key="6">
    <source>
        <dbReference type="Proteomes" id="UP000268093"/>
    </source>
</evidence>
<feature type="region of interest" description="Disordered" evidence="4">
    <location>
        <begin position="45"/>
        <end position="90"/>
    </location>
</feature>
<comment type="subcellular location">
    <subcellularLocation>
        <location evidence="1">Nucleus</location>
    </subcellularLocation>
</comment>
<reference evidence="5 6" key="1">
    <citation type="journal article" date="2018" name="New Phytol.">
        <title>Phylogenomics of Endogonaceae and evolution of mycorrhizas within Mucoromycota.</title>
        <authorList>
            <person name="Chang Y."/>
            <person name="Desiro A."/>
            <person name="Na H."/>
            <person name="Sandor L."/>
            <person name="Lipzen A."/>
            <person name="Clum A."/>
            <person name="Barry K."/>
            <person name="Grigoriev I.V."/>
            <person name="Martin F.M."/>
            <person name="Stajich J.E."/>
            <person name="Smith M.E."/>
            <person name="Bonito G."/>
            <person name="Spatafora J.W."/>
        </authorList>
    </citation>
    <scope>NUCLEOTIDE SEQUENCE [LARGE SCALE GENOMIC DNA]</scope>
    <source>
        <strain evidence="5 6">GMNB39</strain>
    </source>
</reference>
<proteinExistence type="inferred from homology"/>
<dbReference type="GO" id="GO:0000398">
    <property type="term" value="P:mRNA splicing, via spliceosome"/>
    <property type="evidence" value="ECO:0007669"/>
    <property type="project" value="TreeGrafter"/>
</dbReference>
<dbReference type="Pfam" id="PF07052">
    <property type="entry name" value="Hep_59"/>
    <property type="match status" value="1"/>
</dbReference>
<accession>A0A433D1C3</accession>
<feature type="compositionally biased region" description="Basic and acidic residues" evidence="4">
    <location>
        <begin position="123"/>
        <end position="167"/>
    </location>
</feature>
<evidence type="ECO:0000256" key="1">
    <source>
        <dbReference type="ARBA" id="ARBA00004123"/>
    </source>
</evidence>
<feature type="compositionally biased region" description="Basic and acidic residues" evidence="4">
    <location>
        <begin position="181"/>
        <end position="194"/>
    </location>
</feature>
<dbReference type="EMBL" id="RBNI01008587">
    <property type="protein sequence ID" value="RUP44626.1"/>
    <property type="molecule type" value="Genomic_DNA"/>
</dbReference>
<dbReference type="AlphaFoldDB" id="A0A433D1C3"/>
<comment type="caution">
    <text evidence="5">The sequence shown here is derived from an EMBL/GenBank/DDBJ whole genome shotgun (WGS) entry which is preliminary data.</text>
</comment>
<organism evidence="5 6">
    <name type="scientific">Jimgerdemannia flammicorona</name>
    <dbReference type="NCBI Taxonomy" id="994334"/>
    <lineage>
        <taxon>Eukaryota</taxon>
        <taxon>Fungi</taxon>
        <taxon>Fungi incertae sedis</taxon>
        <taxon>Mucoromycota</taxon>
        <taxon>Mucoromycotina</taxon>
        <taxon>Endogonomycetes</taxon>
        <taxon>Endogonales</taxon>
        <taxon>Endogonaceae</taxon>
        <taxon>Jimgerdemannia</taxon>
    </lineage>
</organism>
<dbReference type="PANTHER" id="PTHR13486:SF2">
    <property type="entry name" value="SPLICING FACTOR C9ORF78"/>
    <property type="match status" value="1"/>
</dbReference>
<feature type="region of interest" description="Disordered" evidence="4">
    <location>
        <begin position="1"/>
        <end position="23"/>
    </location>
</feature>
<sequence length="238" mass="26919">MNSSGATGFSKEPPDLSAAASTELVIDMDPADWEEVEACFRAAAEGSADFDWPAPISQDDKKKKKEKYEEKKEEEKEKKEKKKEKKKRIAEVEAKPVAEGSVQWSTQMSTAIPEVDLGIDVRPKDIEETEKAKQKINEDREGEGRDVVGRKAKRKMIEDQQKKKDVEQFAGSNYVATDRFYQGRRDQSHHEYRKAANPHAPPGAEGSGSGRGRGQPYDKRNIALDGIVPERFKKRIRR</sequence>
<dbReference type="OrthoDB" id="5627at2759"/>
<dbReference type="Proteomes" id="UP000268093">
    <property type="component" value="Unassembled WGS sequence"/>
</dbReference>
<protein>
    <submittedName>
        <fullName evidence="5">Uncharacterized protein</fullName>
    </submittedName>
</protein>
<evidence type="ECO:0000256" key="4">
    <source>
        <dbReference type="SAM" id="MobiDB-lite"/>
    </source>
</evidence>
<dbReference type="GO" id="GO:0005681">
    <property type="term" value="C:spliceosomal complex"/>
    <property type="evidence" value="ECO:0007669"/>
    <property type="project" value="TreeGrafter"/>
</dbReference>
<evidence type="ECO:0000313" key="5">
    <source>
        <dbReference type="EMBL" id="RUP44626.1"/>
    </source>
</evidence>
<evidence type="ECO:0000256" key="2">
    <source>
        <dbReference type="ARBA" id="ARBA00007643"/>
    </source>
</evidence>